<dbReference type="RefSeq" id="WP_328937480.1">
    <property type="nucleotide sequence ID" value="NZ_CP108133.1"/>
</dbReference>
<evidence type="ECO:0000313" key="3">
    <source>
        <dbReference type="Proteomes" id="UP001432166"/>
    </source>
</evidence>
<proteinExistence type="predicted"/>
<dbReference type="Proteomes" id="UP001432166">
    <property type="component" value="Chromosome"/>
</dbReference>
<dbReference type="Pfam" id="PF19560">
    <property type="entry name" value="DUF6082"/>
    <property type="match status" value="1"/>
</dbReference>
<evidence type="ECO:0000313" key="2">
    <source>
        <dbReference type="EMBL" id="WTP49092.1"/>
    </source>
</evidence>
<keyword evidence="1" id="KW-0472">Membrane</keyword>
<protein>
    <submittedName>
        <fullName evidence="2">DUF6082 family protein</fullName>
    </submittedName>
</protein>
<feature type="transmembrane region" description="Helical" evidence="1">
    <location>
        <begin position="61"/>
        <end position="83"/>
    </location>
</feature>
<keyword evidence="3" id="KW-1185">Reference proteome</keyword>
<evidence type="ECO:0000256" key="1">
    <source>
        <dbReference type="SAM" id="Phobius"/>
    </source>
</evidence>
<gene>
    <name evidence="2" type="ORF">OG288_12695</name>
</gene>
<sequence>MTPAQATRSVIKSVAWLSAGATGIALVGAASVAVSGWLISGVEQVNPNAETATERSTLGEYFGGASAVFSGLALLLLIITLLYQQKELRLQRQELSLQREELIASRNELRRGAESEMRSLHIQLTQMALSDDTLSDVWNVYPDETESGRRQMLFANLAFSHFVLAKNWGTFSDTELLVHAHSMLRSPTFRRYWDATKDRKRQLPPESDEGRVFGLFDRAIEELDRETNPPTR</sequence>
<keyword evidence="1" id="KW-0812">Transmembrane</keyword>
<feature type="transmembrane region" description="Helical" evidence="1">
    <location>
        <begin position="14"/>
        <end position="39"/>
    </location>
</feature>
<reference evidence="2" key="1">
    <citation type="submission" date="2022-10" db="EMBL/GenBank/DDBJ databases">
        <title>The complete genomes of actinobacterial strains from the NBC collection.</title>
        <authorList>
            <person name="Joergensen T.S."/>
            <person name="Alvarez Arevalo M."/>
            <person name="Sterndorff E.B."/>
            <person name="Faurdal D."/>
            <person name="Vuksanovic O."/>
            <person name="Mourched A.-S."/>
            <person name="Charusanti P."/>
            <person name="Shaw S."/>
            <person name="Blin K."/>
            <person name="Weber T."/>
        </authorList>
    </citation>
    <scope>NUCLEOTIDE SEQUENCE</scope>
    <source>
        <strain evidence="2">NBC_00189</strain>
    </source>
</reference>
<accession>A0ABZ1JCT9</accession>
<keyword evidence="1" id="KW-1133">Transmembrane helix</keyword>
<organism evidence="2 3">
    <name type="scientific">Streptomyces tauricus</name>
    <dbReference type="NCBI Taxonomy" id="68274"/>
    <lineage>
        <taxon>Bacteria</taxon>
        <taxon>Bacillati</taxon>
        <taxon>Actinomycetota</taxon>
        <taxon>Actinomycetes</taxon>
        <taxon>Kitasatosporales</taxon>
        <taxon>Streptomycetaceae</taxon>
        <taxon>Streptomyces</taxon>
        <taxon>Streptomyces aurantiacus group</taxon>
    </lineage>
</organism>
<name>A0ABZ1JCT9_9ACTN</name>
<dbReference type="EMBL" id="CP108133">
    <property type="protein sequence ID" value="WTP49092.1"/>
    <property type="molecule type" value="Genomic_DNA"/>
</dbReference>
<dbReference type="InterPro" id="IPR045728">
    <property type="entry name" value="DUF6082"/>
</dbReference>